<feature type="transmembrane region" description="Helical" evidence="2">
    <location>
        <begin position="271"/>
        <end position="289"/>
    </location>
</feature>
<reference evidence="3 4" key="1">
    <citation type="journal article" date="2019" name="Environ. Microbiol.">
        <title>Species interactions and distinct microbial communities in high Arctic permafrost affected cryosols are associated with the CH4 and CO2 gas fluxes.</title>
        <authorList>
            <person name="Altshuler I."/>
            <person name="Hamel J."/>
            <person name="Turney S."/>
            <person name="Magnuson E."/>
            <person name="Levesque R."/>
            <person name="Greer C."/>
            <person name="Whyte L.G."/>
        </authorList>
    </citation>
    <scope>NUCLEOTIDE SEQUENCE [LARGE SCALE GENOMIC DNA]</scope>
    <source>
        <strain evidence="3 4">S5.1</strain>
    </source>
</reference>
<feature type="region of interest" description="Disordered" evidence="1">
    <location>
        <begin position="574"/>
        <end position="601"/>
    </location>
</feature>
<evidence type="ECO:0000256" key="1">
    <source>
        <dbReference type="SAM" id="MobiDB-lite"/>
    </source>
</evidence>
<dbReference type="Pfam" id="PF13687">
    <property type="entry name" value="DUF4153"/>
    <property type="match status" value="1"/>
</dbReference>
<feature type="transmembrane region" description="Helical" evidence="2">
    <location>
        <begin position="117"/>
        <end position="135"/>
    </location>
</feature>
<evidence type="ECO:0000313" key="3">
    <source>
        <dbReference type="EMBL" id="TPG06366.1"/>
    </source>
</evidence>
<feature type="compositionally biased region" description="Pro residues" evidence="1">
    <location>
        <begin position="587"/>
        <end position="601"/>
    </location>
</feature>
<feature type="transmembrane region" description="Helical" evidence="2">
    <location>
        <begin position="310"/>
        <end position="330"/>
    </location>
</feature>
<keyword evidence="2" id="KW-1133">Transmembrane helix</keyword>
<keyword evidence="4" id="KW-1185">Reference proteome</keyword>
<sequence length="601" mass="64381">MVDSIMNRRGNKSRTTAITDNRAGAAKHLPDRPHDRRERHLRSQSRGAPARDLHRMHQPSAWVARCDAHRWRSDQTLDRGRMTMNDGAAWRSGLIARVAVCLVLVGAAETTIDGTDLGAVIGGVAMLLAILTAVVRPALVRVRAARSATIAATLYALVLTEDPSLLGCALFWVAVSLAALLPRRGFDDAMAWATRLAWHGVTAALSPFRDAARIAILRDRRAPRSRGLRAAATMLVLPVVGGGVFVMLFASANPLIGDAVARIALPDITTVIWRSAVATVVGVATWSTLRPSAQATRFARSPDRIISTALDPRVATLIVSLVTFNAIFAVENTLDLVFLWSGAALPAGVTMADYAHRGAYSLIVTAVLAGLFVLVALRPGSAGAVGRPVRVLVALWLAQNLLLVASSALRTLDYVDAYGMTVLRLAALGWMTLVAVGLALIGWRLLRGRSARWLINANALAATLVLTVASVVDLGAVAAGWNVRVAVAQGKAGPPLDLCYLARLGPSALVSLARLERHAKFPAQRDRIAALRWRIEQDVTGSQGRWRGWTPRNARRLRAVDTLVGLRRPALIADPDGRRCDGSIVPPRAPSPPPPPLTRAP</sequence>
<dbReference type="InterPro" id="IPR025291">
    <property type="entry name" value="DUF4153"/>
</dbReference>
<accession>A0A502C3P3</accession>
<keyword evidence="2" id="KW-0472">Membrane</keyword>
<dbReference type="EMBL" id="RCZK01000022">
    <property type="protein sequence ID" value="TPG06366.1"/>
    <property type="molecule type" value="Genomic_DNA"/>
</dbReference>
<name>A0A502C3P3_9SPHN</name>
<dbReference type="AlphaFoldDB" id="A0A502C3P3"/>
<protein>
    <submittedName>
        <fullName evidence="3">DUF4173 domain-containing protein</fullName>
    </submittedName>
</protein>
<comment type="caution">
    <text evidence="3">The sequence shown here is derived from an EMBL/GenBank/DDBJ whole genome shotgun (WGS) entry which is preliminary data.</text>
</comment>
<feature type="transmembrane region" description="Helical" evidence="2">
    <location>
        <begin position="421"/>
        <end position="446"/>
    </location>
</feature>
<feature type="transmembrane region" description="Helical" evidence="2">
    <location>
        <begin position="359"/>
        <end position="377"/>
    </location>
</feature>
<dbReference type="Proteomes" id="UP000318413">
    <property type="component" value="Unassembled WGS sequence"/>
</dbReference>
<evidence type="ECO:0000313" key="4">
    <source>
        <dbReference type="Proteomes" id="UP000318413"/>
    </source>
</evidence>
<feature type="transmembrane region" description="Helical" evidence="2">
    <location>
        <begin position="88"/>
        <end position="105"/>
    </location>
</feature>
<feature type="region of interest" description="Disordered" evidence="1">
    <location>
        <begin position="1"/>
        <end position="54"/>
    </location>
</feature>
<organism evidence="3 4">
    <name type="scientific">Sphingomonas oligophenolica</name>
    <dbReference type="NCBI Taxonomy" id="301154"/>
    <lineage>
        <taxon>Bacteria</taxon>
        <taxon>Pseudomonadati</taxon>
        <taxon>Pseudomonadota</taxon>
        <taxon>Alphaproteobacteria</taxon>
        <taxon>Sphingomonadales</taxon>
        <taxon>Sphingomonadaceae</taxon>
        <taxon>Sphingomonas</taxon>
    </lineage>
</organism>
<feature type="compositionally biased region" description="Basic and acidic residues" evidence="1">
    <location>
        <begin position="28"/>
        <end position="38"/>
    </location>
</feature>
<keyword evidence="2" id="KW-0812">Transmembrane</keyword>
<feature type="transmembrane region" description="Helical" evidence="2">
    <location>
        <begin position="389"/>
        <end position="409"/>
    </location>
</feature>
<dbReference type="OrthoDB" id="7280060at2"/>
<evidence type="ECO:0000256" key="2">
    <source>
        <dbReference type="SAM" id="Phobius"/>
    </source>
</evidence>
<feature type="transmembrane region" description="Helical" evidence="2">
    <location>
        <begin position="458"/>
        <end position="481"/>
    </location>
</feature>
<gene>
    <name evidence="3" type="ORF">EAH84_14935</name>
</gene>
<feature type="transmembrane region" description="Helical" evidence="2">
    <location>
        <begin position="228"/>
        <end position="251"/>
    </location>
</feature>
<proteinExistence type="predicted"/>